<dbReference type="PANTHER" id="PTHR11639">
    <property type="entry name" value="S100 CALCIUM-BINDING PROTEIN"/>
    <property type="match status" value="1"/>
</dbReference>
<keyword evidence="1" id="KW-0479">Metal-binding</keyword>
<evidence type="ECO:0000256" key="3">
    <source>
        <dbReference type="SAM" id="MobiDB-lite"/>
    </source>
</evidence>
<dbReference type="AlphaFoldDB" id="A0A851N9A1"/>
<dbReference type="Proteomes" id="UP000613066">
    <property type="component" value="Unassembled WGS sequence"/>
</dbReference>
<feature type="non-terminal residue" evidence="5">
    <location>
        <position position="340"/>
    </location>
</feature>
<dbReference type="SMART" id="SM01394">
    <property type="entry name" value="S_100"/>
    <property type="match status" value="1"/>
</dbReference>
<dbReference type="GO" id="GO:0071345">
    <property type="term" value="P:cellular response to cytokine stimulus"/>
    <property type="evidence" value="ECO:0007669"/>
    <property type="project" value="TreeGrafter"/>
</dbReference>
<dbReference type="GO" id="GO:1902808">
    <property type="term" value="P:positive regulation of cell cycle G1/S phase transition"/>
    <property type="evidence" value="ECO:0007669"/>
    <property type="project" value="TreeGrafter"/>
</dbReference>
<dbReference type="InterPro" id="IPR018247">
    <property type="entry name" value="EF_Hand_1_Ca_BS"/>
</dbReference>
<dbReference type="SUPFAM" id="SSF47473">
    <property type="entry name" value="EF-hand"/>
    <property type="match status" value="1"/>
</dbReference>
<evidence type="ECO:0000313" key="5">
    <source>
        <dbReference type="EMBL" id="NXC38703.1"/>
    </source>
</evidence>
<reference evidence="5" key="1">
    <citation type="submission" date="2019-09" db="EMBL/GenBank/DDBJ databases">
        <title>Bird 10,000 Genomes (B10K) Project - Family phase.</title>
        <authorList>
            <person name="Zhang G."/>
        </authorList>
    </citation>
    <scope>NUCLEOTIDE SEQUENCE</scope>
    <source>
        <strain evidence="5">B10K-DU-001-08</strain>
        <tissue evidence="5">Muscle</tissue>
    </source>
</reference>
<name>A0A851N9A1_9GALL</name>
<feature type="compositionally biased region" description="Basic and acidic residues" evidence="3">
    <location>
        <begin position="103"/>
        <end position="112"/>
    </location>
</feature>
<keyword evidence="6" id="KW-1185">Reference proteome</keyword>
<evidence type="ECO:0000256" key="1">
    <source>
        <dbReference type="ARBA" id="ARBA00022723"/>
    </source>
</evidence>
<feature type="region of interest" description="Disordered" evidence="3">
    <location>
        <begin position="310"/>
        <end position="340"/>
    </location>
</feature>
<feature type="non-terminal residue" evidence="5">
    <location>
        <position position="1"/>
    </location>
</feature>
<protein>
    <submittedName>
        <fullName evidence="5">CRNN protein</fullName>
    </submittedName>
</protein>
<dbReference type="InterPro" id="IPR011992">
    <property type="entry name" value="EF-hand-dom_pair"/>
</dbReference>
<accession>A0A851N9A1</accession>
<dbReference type="PROSITE" id="PS50222">
    <property type="entry name" value="EF_HAND_2"/>
    <property type="match status" value="1"/>
</dbReference>
<dbReference type="CDD" id="cd00213">
    <property type="entry name" value="S-100"/>
    <property type="match status" value="1"/>
</dbReference>
<keyword evidence="2" id="KW-0106">Calcium</keyword>
<comment type="caution">
    <text evidence="5">The sequence shown here is derived from an EMBL/GenBank/DDBJ whole genome shotgun (WGS) entry which is preliminary data.</text>
</comment>
<dbReference type="Pfam" id="PF01023">
    <property type="entry name" value="S_100"/>
    <property type="match status" value="1"/>
</dbReference>
<dbReference type="GO" id="GO:0051896">
    <property type="term" value="P:regulation of phosphatidylinositol 3-kinase/protein kinase B signal transduction"/>
    <property type="evidence" value="ECO:0007669"/>
    <property type="project" value="TreeGrafter"/>
</dbReference>
<dbReference type="Gene3D" id="1.10.238.10">
    <property type="entry name" value="EF-hand"/>
    <property type="match status" value="1"/>
</dbReference>
<organism evidence="5 6">
    <name type="scientific">Penelope pileata</name>
    <dbReference type="NCBI Taxonomy" id="1118817"/>
    <lineage>
        <taxon>Eukaryota</taxon>
        <taxon>Metazoa</taxon>
        <taxon>Chordata</taxon>
        <taxon>Craniata</taxon>
        <taxon>Vertebrata</taxon>
        <taxon>Euteleostomi</taxon>
        <taxon>Archelosauria</taxon>
        <taxon>Archosauria</taxon>
        <taxon>Dinosauria</taxon>
        <taxon>Saurischia</taxon>
        <taxon>Theropoda</taxon>
        <taxon>Coelurosauria</taxon>
        <taxon>Aves</taxon>
        <taxon>Neognathae</taxon>
        <taxon>Galloanserae</taxon>
        <taxon>Galliformes</taxon>
        <taxon>Cracidae</taxon>
        <taxon>Penelope</taxon>
    </lineage>
</organism>
<dbReference type="InterPro" id="IPR013787">
    <property type="entry name" value="S100_Ca-bd_sub"/>
</dbReference>
<evidence type="ECO:0000313" key="6">
    <source>
        <dbReference type="Proteomes" id="UP000613066"/>
    </source>
</evidence>
<sequence length="340" mass="37734">MAKLQENIYGIIATFYTYARRDGDCSALSRGELRQLIEQELADVIVDPRDPSTVEKVLCFLDEDRNGKVQFGEFLSLIFRVAHAGYKQLRCGAAADVQEPTVQEEKGREQPHRQLPGHGVSEQERGGTPGRAQDTQQKQKPEAPKNDKDTKKKQEGGTSKEDLDAHERDRTKAQEEGPKRGETVVTEISQQKNTQKAEKTPKHDPKPHHDQGTETPKPGSKHHQNPEPEPVEQKQTRPSKTPGTATSKTKDHGAPRQDPSPGDTQELLPPEQIASPHPDPIPCGQQNNPARLPKPTVVVYEGNPVAEAWSALEERQQGTGGKGQPVAKQQHLQPQWPLEK</sequence>
<dbReference type="GO" id="GO:0005615">
    <property type="term" value="C:extracellular space"/>
    <property type="evidence" value="ECO:0007669"/>
    <property type="project" value="TreeGrafter"/>
</dbReference>
<dbReference type="EMBL" id="WBMW01000583">
    <property type="protein sequence ID" value="NXC38703.1"/>
    <property type="molecule type" value="Genomic_DNA"/>
</dbReference>
<feature type="region of interest" description="Disordered" evidence="3">
    <location>
        <begin position="100"/>
        <end position="296"/>
    </location>
</feature>
<feature type="compositionally biased region" description="Basic and acidic residues" evidence="3">
    <location>
        <begin position="195"/>
        <end position="212"/>
    </location>
</feature>
<dbReference type="GO" id="GO:0048306">
    <property type="term" value="F:calcium-dependent protein binding"/>
    <property type="evidence" value="ECO:0007669"/>
    <property type="project" value="TreeGrafter"/>
</dbReference>
<gene>
    <name evidence="5" type="primary">Crnn</name>
    <name evidence="5" type="ORF">PENPIL_R12068</name>
</gene>
<dbReference type="GO" id="GO:0005509">
    <property type="term" value="F:calcium ion binding"/>
    <property type="evidence" value="ECO:0007669"/>
    <property type="project" value="InterPro"/>
</dbReference>
<dbReference type="InterPro" id="IPR002048">
    <property type="entry name" value="EF_hand_dom"/>
</dbReference>
<proteinExistence type="predicted"/>
<dbReference type="OrthoDB" id="9909924at2759"/>
<evidence type="ECO:0000256" key="2">
    <source>
        <dbReference type="ARBA" id="ARBA00022837"/>
    </source>
</evidence>
<dbReference type="GO" id="GO:0046914">
    <property type="term" value="F:transition metal ion binding"/>
    <property type="evidence" value="ECO:0007669"/>
    <property type="project" value="InterPro"/>
</dbReference>
<dbReference type="PANTHER" id="PTHR11639:SF26">
    <property type="entry name" value="CORNULIN"/>
    <property type="match status" value="1"/>
</dbReference>
<dbReference type="InterPro" id="IPR034325">
    <property type="entry name" value="S-100_dom"/>
</dbReference>
<feature type="domain" description="EF-hand" evidence="4">
    <location>
        <begin position="49"/>
        <end position="84"/>
    </location>
</feature>
<dbReference type="PROSITE" id="PS00018">
    <property type="entry name" value="EF_HAND_1"/>
    <property type="match status" value="1"/>
</dbReference>
<feature type="compositionally biased region" description="Basic and acidic residues" evidence="3">
    <location>
        <begin position="137"/>
        <end position="182"/>
    </location>
</feature>
<evidence type="ECO:0000259" key="4">
    <source>
        <dbReference type="PROSITE" id="PS50222"/>
    </source>
</evidence>
<feature type="compositionally biased region" description="Polar residues" evidence="3">
    <location>
        <begin position="236"/>
        <end position="247"/>
    </location>
</feature>